<reference evidence="1" key="2">
    <citation type="submission" date="2025-08" db="UniProtKB">
        <authorList>
            <consortium name="Ensembl"/>
        </authorList>
    </citation>
    <scope>IDENTIFICATION</scope>
</reference>
<evidence type="ECO:0000313" key="2">
    <source>
        <dbReference type="Proteomes" id="UP000694405"/>
    </source>
</evidence>
<sequence>LNPLFFSFIMKPHGNSCKPIIYHSVSDCKETLQPELQYYSADLKKRHLTTKKTCKSHITL</sequence>
<organism evidence="1 2">
    <name type="scientific">Melopsittacus undulatus</name>
    <name type="common">Budgerigar</name>
    <name type="synonym">Psittacus undulatus</name>
    <dbReference type="NCBI Taxonomy" id="13146"/>
    <lineage>
        <taxon>Eukaryota</taxon>
        <taxon>Metazoa</taxon>
        <taxon>Chordata</taxon>
        <taxon>Craniata</taxon>
        <taxon>Vertebrata</taxon>
        <taxon>Euteleostomi</taxon>
        <taxon>Archelosauria</taxon>
        <taxon>Archosauria</taxon>
        <taxon>Dinosauria</taxon>
        <taxon>Saurischia</taxon>
        <taxon>Theropoda</taxon>
        <taxon>Coelurosauria</taxon>
        <taxon>Aves</taxon>
        <taxon>Neognathae</taxon>
        <taxon>Neoaves</taxon>
        <taxon>Telluraves</taxon>
        <taxon>Australaves</taxon>
        <taxon>Psittaciformes</taxon>
        <taxon>Psittaculidae</taxon>
        <taxon>Melopsittacus</taxon>
    </lineage>
</organism>
<protein>
    <submittedName>
        <fullName evidence="1">Uncharacterized protein</fullName>
    </submittedName>
</protein>
<reference evidence="1" key="1">
    <citation type="submission" date="2020-03" db="EMBL/GenBank/DDBJ databases">
        <title>Melopsittacus undulatus (budgerigar) genome, bMelUnd1, maternal haplotype with Z.</title>
        <authorList>
            <person name="Gedman G."/>
            <person name="Mountcastle J."/>
            <person name="Haase B."/>
            <person name="Formenti G."/>
            <person name="Wright T."/>
            <person name="Apodaca J."/>
            <person name="Pelan S."/>
            <person name="Chow W."/>
            <person name="Rhie A."/>
            <person name="Howe K."/>
            <person name="Fedrigo O."/>
            <person name="Jarvis E.D."/>
        </authorList>
    </citation>
    <scope>NUCLEOTIDE SEQUENCE [LARGE SCALE GENOMIC DNA]</scope>
</reference>
<evidence type="ECO:0000313" key="1">
    <source>
        <dbReference type="Ensembl" id="ENSMUNP00000026719.1"/>
    </source>
</evidence>
<keyword evidence="2" id="KW-1185">Reference proteome</keyword>
<reference evidence="1" key="3">
    <citation type="submission" date="2025-09" db="UniProtKB">
        <authorList>
            <consortium name="Ensembl"/>
        </authorList>
    </citation>
    <scope>IDENTIFICATION</scope>
</reference>
<name>A0A8V5FL93_MELUD</name>
<accession>A0A8V5FL93</accession>
<dbReference type="Ensembl" id="ENSMUNT00000025877.1">
    <property type="protein sequence ID" value="ENSMUNP00000026719.1"/>
    <property type="gene ID" value="ENSMUNG00000020378.1"/>
</dbReference>
<dbReference type="AlphaFoldDB" id="A0A8V5FL93"/>
<dbReference type="Proteomes" id="UP000694405">
    <property type="component" value="Chromosome 2"/>
</dbReference>
<proteinExistence type="predicted"/>